<feature type="signal peptide" evidence="1">
    <location>
        <begin position="1"/>
        <end position="20"/>
    </location>
</feature>
<evidence type="ECO:0000313" key="2">
    <source>
        <dbReference type="EMBL" id="RZF20972.1"/>
    </source>
</evidence>
<dbReference type="RefSeq" id="WP_133296975.1">
    <property type="nucleotide sequence ID" value="NZ_QDKL01000003.1"/>
</dbReference>
<evidence type="ECO:0000256" key="1">
    <source>
        <dbReference type="SAM" id="SignalP"/>
    </source>
</evidence>
<name>A0ABY0IDD7_9BACT</name>
<keyword evidence="3" id="KW-1185">Reference proteome</keyword>
<sequence>MKYFLIITLFFIFMPAQASAQTILLCLGKEESFYAKKHYTGPKYHLNQIMINEISSVGNPELAAGNYKKYCTHPEQSPSLKLLKAMTLGKKGLFNFKEDEGDAGVQFAMVTYDEFRKKSIKVLMQYMSKIQMQAASADCLTKNIPGLTQFYSRFRYLEEEIDSIALKGSKEDLLRLYDSLENIDQILKKCQKKPTKAVK</sequence>
<comment type="caution">
    <text evidence="2">The sequence shown here is derived from an EMBL/GenBank/DDBJ whole genome shotgun (WGS) entry which is preliminary data.</text>
</comment>
<organism evidence="2 3">
    <name type="scientific">Halobacteriovorax vibrionivorans</name>
    <dbReference type="NCBI Taxonomy" id="2152716"/>
    <lineage>
        <taxon>Bacteria</taxon>
        <taxon>Pseudomonadati</taxon>
        <taxon>Bdellovibrionota</taxon>
        <taxon>Bacteriovoracia</taxon>
        <taxon>Bacteriovoracales</taxon>
        <taxon>Halobacteriovoraceae</taxon>
        <taxon>Halobacteriovorax</taxon>
    </lineage>
</organism>
<gene>
    <name evidence="2" type="ORF">DAY19_13385</name>
</gene>
<protein>
    <submittedName>
        <fullName evidence="2">Uncharacterized protein</fullName>
    </submittedName>
</protein>
<dbReference type="EMBL" id="QDKL01000003">
    <property type="protein sequence ID" value="RZF20972.1"/>
    <property type="molecule type" value="Genomic_DNA"/>
</dbReference>
<evidence type="ECO:0000313" key="3">
    <source>
        <dbReference type="Proteomes" id="UP000443582"/>
    </source>
</evidence>
<dbReference type="Proteomes" id="UP000443582">
    <property type="component" value="Unassembled WGS sequence"/>
</dbReference>
<accession>A0ABY0IDD7</accession>
<reference evidence="3" key="1">
    <citation type="journal article" date="2019" name="Int. J. Syst. Evol. Microbiol.">
        <title>Halobacteriovorax valvorus sp. nov., a novel prokaryotic predator isolated from coastal seawater of China.</title>
        <authorList>
            <person name="Chen M.-X."/>
        </authorList>
    </citation>
    <scope>NUCLEOTIDE SEQUENCE [LARGE SCALE GENOMIC DNA]</scope>
    <source>
        <strain evidence="3">BL9</strain>
    </source>
</reference>
<feature type="chain" id="PRO_5047074740" evidence="1">
    <location>
        <begin position="21"/>
        <end position="199"/>
    </location>
</feature>
<proteinExistence type="predicted"/>
<keyword evidence="1" id="KW-0732">Signal</keyword>